<feature type="compositionally biased region" description="Basic and acidic residues" evidence="1">
    <location>
        <begin position="97"/>
        <end position="108"/>
    </location>
</feature>
<accession>A0AAE1D8D5</accession>
<organism evidence="2 3">
    <name type="scientific">Elysia crispata</name>
    <name type="common">lettuce slug</name>
    <dbReference type="NCBI Taxonomy" id="231223"/>
    <lineage>
        <taxon>Eukaryota</taxon>
        <taxon>Metazoa</taxon>
        <taxon>Spiralia</taxon>
        <taxon>Lophotrochozoa</taxon>
        <taxon>Mollusca</taxon>
        <taxon>Gastropoda</taxon>
        <taxon>Heterobranchia</taxon>
        <taxon>Euthyneura</taxon>
        <taxon>Panpulmonata</taxon>
        <taxon>Sacoglossa</taxon>
        <taxon>Placobranchoidea</taxon>
        <taxon>Plakobranchidae</taxon>
        <taxon>Elysia</taxon>
    </lineage>
</organism>
<feature type="region of interest" description="Disordered" evidence="1">
    <location>
        <begin position="1"/>
        <end position="30"/>
    </location>
</feature>
<keyword evidence="3" id="KW-1185">Reference proteome</keyword>
<feature type="compositionally biased region" description="Basic and acidic residues" evidence="1">
    <location>
        <begin position="136"/>
        <end position="147"/>
    </location>
</feature>
<sequence length="278" mass="31907">MFLRSGRVVVPREEPGLDAPAPNPGYQAPEIVRNGRDLQGLGIDLQNPDRDAPAFPEDRPVHPFYDPPLEEHLCQEILWSLGDGQVPQQCKRRPRAGRDRCWQHDPRTRSGATARRQEAVKARRAAEERRLAELRQRERRKQYENRRFGFPRGALPDPPDLPNSFQQLAPTDFILIQDTPVDVSLADVEDILRQVNETPLDTRREFLPPAVSSFLDNHVARGMRERGFMTDTRRRQYDVAMYGINNRPSTTDAVRSPPCPSLLIYQYLTKVMIVLQLA</sequence>
<dbReference type="AlphaFoldDB" id="A0AAE1D8D5"/>
<proteinExistence type="predicted"/>
<comment type="caution">
    <text evidence="2">The sequence shown here is derived from an EMBL/GenBank/DDBJ whole genome shotgun (WGS) entry which is preliminary data.</text>
</comment>
<name>A0AAE1D8D5_9GAST</name>
<dbReference type="EMBL" id="JAWDGP010004926">
    <property type="protein sequence ID" value="KAK3761279.1"/>
    <property type="molecule type" value="Genomic_DNA"/>
</dbReference>
<feature type="region of interest" description="Disordered" evidence="1">
    <location>
        <begin position="136"/>
        <end position="159"/>
    </location>
</feature>
<evidence type="ECO:0000256" key="1">
    <source>
        <dbReference type="SAM" id="MobiDB-lite"/>
    </source>
</evidence>
<feature type="compositionally biased region" description="Basic and acidic residues" evidence="1">
    <location>
        <begin position="115"/>
        <end position="124"/>
    </location>
</feature>
<dbReference type="Proteomes" id="UP001283361">
    <property type="component" value="Unassembled WGS sequence"/>
</dbReference>
<feature type="region of interest" description="Disordered" evidence="1">
    <location>
        <begin position="97"/>
        <end position="124"/>
    </location>
</feature>
<protein>
    <submittedName>
        <fullName evidence="2">Uncharacterized protein</fullName>
    </submittedName>
</protein>
<gene>
    <name evidence="2" type="ORF">RRG08_032880</name>
</gene>
<evidence type="ECO:0000313" key="3">
    <source>
        <dbReference type="Proteomes" id="UP001283361"/>
    </source>
</evidence>
<reference evidence="2" key="1">
    <citation type="journal article" date="2023" name="G3 (Bethesda)">
        <title>A reference genome for the long-term kleptoplast-retaining sea slug Elysia crispata morphotype clarki.</title>
        <authorList>
            <person name="Eastman K.E."/>
            <person name="Pendleton A.L."/>
            <person name="Shaikh M.A."/>
            <person name="Suttiyut T."/>
            <person name="Ogas R."/>
            <person name="Tomko P."/>
            <person name="Gavelis G."/>
            <person name="Widhalm J.R."/>
            <person name="Wisecaver J.H."/>
        </authorList>
    </citation>
    <scope>NUCLEOTIDE SEQUENCE</scope>
    <source>
        <strain evidence="2">ECLA1</strain>
    </source>
</reference>
<evidence type="ECO:0000313" key="2">
    <source>
        <dbReference type="EMBL" id="KAK3761279.1"/>
    </source>
</evidence>